<dbReference type="InterPro" id="IPR032675">
    <property type="entry name" value="LRR_dom_sf"/>
</dbReference>
<evidence type="ECO:0000256" key="4">
    <source>
        <dbReference type="ARBA" id="ARBA00022741"/>
    </source>
</evidence>
<dbReference type="InterPro" id="IPR038005">
    <property type="entry name" value="RX-like_CC"/>
</dbReference>
<dbReference type="Pfam" id="PF00931">
    <property type="entry name" value="NB-ARC"/>
    <property type="match status" value="1"/>
</dbReference>
<comment type="similarity">
    <text evidence="1">Belongs to the disease resistance NB-LRR family.</text>
</comment>
<evidence type="ECO:0000259" key="6">
    <source>
        <dbReference type="Pfam" id="PF00931"/>
    </source>
</evidence>
<dbReference type="PRINTS" id="PR00364">
    <property type="entry name" value="DISEASERSIST"/>
</dbReference>
<accession>A0A833R6I5</accession>
<feature type="domain" description="Disease resistance protein winged helix" evidence="8">
    <location>
        <begin position="428"/>
        <end position="502"/>
    </location>
</feature>
<dbReference type="FunFam" id="1.10.10.10:FF:000322">
    <property type="entry name" value="Probable disease resistance protein At1g63360"/>
    <property type="match status" value="1"/>
</dbReference>
<comment type="caution">
    <text evidence="10">The sequence shown here is derived from an EMBL/GenBank/DDBJ whole genome shotgun (WGS) entry which is preliminary data.</text>
</comment>
<dbReference type="Gene3D" id="3.80.10.10">
    <property type="entry name" value="Ribonuclease Inhibitor"/>
    <property type="match status" value="2"/>
</dbReference>
<evidence type="ECO:0000259" key="7">
    <source>
        <dbReference type="Pfam" id="PF18052"/>
    </source>
</evidence>
<dbReference type="SUPFAM" id="SSF52058">
    <property type="entry name" value="L domain-like"/>
    <property type="match status" value="1"/>
</dbReference>
<dbReference type="AlphaFoldDB" id="A0A833R6I5"/>
<dbReference type="Gene3D" id="1.10.10.10">
    <property type="entry name" value="Winged helix-like DNA-binding domain superfamily/Winged helix DNA-binding domain"/>
    <property type="match status" value="1"/>
</dbReference>
<keyword evidence="11" id="KW-1185">Reference proteome</keyword>
<evidence type="ECO:0000259" key="9">
    <source>
        <dbReference type="Pfam" id="PF23598"/>
    </source>
</evidence>
<dbReference type="InterPro" id="IPR042197">
    <property type="entry name" value="Apaf_helical"/>
</dbReference>
<keyword evidence="4" id="KW-0547">Nucleotide-binding</keyword>
<feature type="domain" description="Disease resistance R13L4/SHOC-2-like LRR" evidence="9">
    <location>
        <begin position="551"/>
        <end position="907"/>
    </location>
</feature>
<evidence type="ECO:0000256" key="2">
    <source>
        <dbReference type="ARBA" id="ARBA00022614"/>
    </source>
</evidence>
<dbReference type="Pfam" id="PF23598">
    <property type="entry name" value="LRR_14"/>
    <property type="match status" value="1"/>
</dbReference>
<dbReference type="Proteomes" id="UP000623129">
    <property type="component" value="Unassembled WGS sequence"/>
</dbReference>
<dbReference type="Gene3D" id="1.10.8.430">
    <property type="entry name" value="Helical domain of apoptotic protease-activating factors"/>
    <property type="match status" value="1"/>
</dbReference>
<proteinExistence type="inferred from homology"/>
<dbReference type="InterPro" id="IPR002182">
    <property type="entry name" value="NB-ARC"/>
</dbReference>
<evidence type="ECO:0000256" key="3">
    <source>
        <dbReference type="ARBA" id="ARBA00022737"/>
    </source>
</evidence>
<evidence type="ECO:0000256" key="5">
    <source>
        <dbReference type="ARBA" id="ARBA00022821"/>
    </source>
</evidence>
<dbReference type="SUPFAM" id="SSF52540">
    <property type="entry name" value="P-loop containing nucleoside triphosphate hydrolases"/>
    <property type="match status" value="1"/>
</dbReference>
<name>A0A833R6I5_9POAL</name>
<evidence type="ECO:0000259" key="8">
    <source>
        <dbReference type="Pfam" id="PF23559"/>
    </source>
</evidence>
<evidence type="ECO:0000313" key="10">
    <source>
        <dbReference type="EMBL" id="KAF3335207.1"/>
    </source>
</evidence>
<protein>
    <submittedName>
        <fullName evidence="10">Disease resistance protein RPM1-like protein</fullName>
    </submittedName>
</protein>
<dbReference type="GO" id="GO:0042742">
    <property type="term" value="P:defense response to bacterium"/>
    <property type="evidence" value="ECO:0007669"/>
    <property type="project" value="UniProtKB-ARBA"/>
</dbReference>
<dbReference type="GO" id="GO:0043531">
    <property type="term" value="F:ADP binding"/>
    <property type="evidence" value="ECO:0007669"/>
    <property type="project" value="InterPro"/>
</dbReference>
<dbReference type="Pfam" id="PF18052">
    <property type="entry name" value="Rx_N"/>
    <property type="match status" value="1"/>
</dbReference>
<dbReference type="InterPro" id="IPR041118">
    <property type="entry name" value="Rx_N"/>
</dbReference>
<dbReference type="InterPro" id="IPR036388">
    <property type="entry name" value="WH-like_DNA-bd_sf"/>
</dbReference>
<reference evidence="10" key="1">
    <citation type="submission" date="2020-01" db="EMBL/GenBank/DDBJ databases">
        <title>Genome sequence of Kobresia littledalei, the first chromosome-level genome in the family Cyperaceae.</title>
        <authorList>
            <person name="Qu G."/>
        </authorList>
    </citation>
    <scope>NUCLEOTIDE SEQUENCE</scope>
    <source>
        <strain evidence="10">C.B.Clarke</strain>
        <tissue evidence="10">Leaf</tissue>
    </source>
</reference>
<dbReference type="Pfam" id="PF23559">
    <property type="entry name" value="WHD_DRP"/>
    <property type="match status" value="1"/>
</dbReference>
<dbReference type="PANTHER" id="PTHR23155:SF1230">
    <property type="entry name" value="OS09G0517200 PROTEIN"/>
    <property type="match status" value="1"/>
</dbReference>
<gene>
    <name evidence="10" type="ORF">FCM35_KLT19714</name>
</gene>
<dbReference type="CDD" id="cd14798">
    <property type="entry name" value="RX-CC_like"/>
    <property type="match status" value="1"/>
</dbReference>
<evidence type="ECO:0000256" key="1">
    <source>
        <dbReference type="ARBA" id="ARBA00008894"/>
    </source>
</evidence>
<keyword evidence="2" id="KW-0433">Leucine-rich repeat</keyword>
<dbReference type="InterPro" id="IPR055414">
    <property type="entry name" value="LRR_R13L4/SHOC2-like"/>
</dbReference>
<dbReference type="OrthoDB" id="6161812at2759"/>
<dbReference type="InterPro" id="IPR058922">
    <property type="entry name" value="WHD_DRP"/>
</dbReference>
<organism evidence="10 11">
    <name type="scientific">Carex littledalei</name>
    <dbReference type="NCBI Taxonomy" id="544730"/>
    <lineage>
        <taxon>Eukaryota</taxon>
        <taxon>Viridiplantae</taxon>
        <taxon>Streptophyta</taxon>
        <taxon>Embryophyta</taxon>
        <taxon>Tracheophyta</taxon>
        <taxon>Spermatophyta</taxon>
        <taxon>Magnoliopsida</taxon>
        <taxon>Liliopsida</taxon>
        <taxon>Poales</taxon>
        <taxon>Cyperaceae</taxon>
        <taxon>Cyperoideae</taxon>
        <taxon>Cariceae</taxon>
        <taxon>Carex</taxon>
        <taxon>Carex subgen. Euthyceras</taxon>
    </lineage>
</organism>
<dbReference type="PANTHER" id="PTHR23155">
    <property type="entry name" value="DISEASE RESISTANCE PROTEIN RP"/>
    <property type="match status" value="1"/>
</dbReference>
<dbReference type="InterPro" id="IPR027417">
    <property type="entry name" value="P-loop_NTPase"/>
</dbReference>
<evidence type="ECO:0000313" key="11">
    <source>
        <dbReference type="Proteomes" id="UP000623129"/>
    </source>
</evidence>
<keyword evidence="3" id="KW-0677">Repeat</keyword>
<dbReference type="GO" id="GO:0002758">
    <property type="term" value="P:innate immune response-activating signaling pathway"/>
    <property type="evidence" value="ECO:0007669"/>
    <property type="project" value="UniProtKB-ARBA"/>
</dbReference>
<sequence length="921" mass="104319">MEAVDISIAKYAMNLVVQTATTAIRDEIGLLLGVQEELLFIKEDLEMMQAFLNDALIEDVKCCQMVTTWINQVQELAFDVEDCIQEASDHLMKKSCLSVMCSVKKRDRIVKKIQVLKTRMVDVSKRNQQYNLISKRNNGGPTYNENEGASTRLIANVEDLLVGLDEPQKELVELILKEHVELRDDEPWKGKVISVVGTGGLGKTTLVRKVYGCQQLKDCEFKCFAWVTVLHPFNTEEFIESLAKQIPSDAQEQLPNRSIIEMVTNYLKDNKYLIVLDDLSSLSEWEKIKDILLPTGNESRIIVTTQSRLLAEFISHPSDNIYQIKELSKNDAFDLFCKVVQKQGITIDMMTQAGLIIESCGRLPLAIINIGSYLATKPKTNAEWKTMHDHLSLRLLNKPELAVGKTVLSFSYDGMPDHLKSCLLYLSVFHNHKEIRRSRIIRRWMADGYVMQDQDKMAKEIGKGYFYDLMGRSLIQPSQMSTIIVNGDVKRCEIHDMMYQLILSKAIDLNIVSLLKDENLITKRDKARHLVITGGPCKWDKGVLANVNLSHIRSVSIFGKVGDYLRYDHKMKLVRVLDLEGTSDLNNRELRSVGKLRHLKYLGLRGTKITKLPDSLGKLSELETLDIRNTAVVRLPIGFTKLLKLSYLRAGFDLYNNPPHIEQITGINKMMMRGSFGVRAPRGIGELRSLNILGMIDIGRSKGLAKEIQNLANLRKLALSGFTKKNGKTLAKVIDGLKHLRSLLLRAADDSGLSCCLESVSSPPEYLKSLKLYSSLGELPVWISSLENVKKIHFSYTNLTQDIKAIEKLPNLKILYLLGASFKDVNELRFGEGTFPMLQVLILEEWIKSVSIEKKALKRLEQLKIRKCSSVGVVSGLEFLVQLKEMEVVVSESESDKMFVSNMQEQLSLLPEIPELRVIKR</sequence>
<dbReference type="InterPro" id="IPR044974">
    <property type="entry name" value="Disease_R_plants"/>
</dbReference>
<feature type="domain" description="NB-ARC" evidence="6">
    <location>
        <begin position="188"/>
        <end position="342"/>
    </location>
</feature>
<feature type="domain" description="Disease resistance N-terminal" evidence="7">
    <location>
        <begin position="12"/>
        <end position="95"/>
    </location>
</feature>
<dbReference type="Gene3D" id="3.40.50.300">
    <property type="entry name" value="P-loop containing nucleotide triphosphate hydrolases"/>
    <property type="match status" value="1"/>
</dbReference>
<dbReference type="GO" id="GO:0009626">
    <property type="term" value="P:plant-type hypersensitive response"/>
    <property type="evidence" value="ECO:0007669"/>
    <property type="project" value="UniProtKB-ARBA"/>
</dbReference>
<dbReference type="Gene3D" id="1.20.5.4130">
    <property type="match status" value="1"/>
</dbReference>
<keyword evidence="5" id="KW-0611">Plant defense</keyword>
<dbReference type="EMBL" id="SWLB01000008">
    <property type="protein sequence ID" value="KAF3335207.1"/>
    <property type="molecule type" value="Genomic_DNA"/>
</dbReference>